<feature type="region of interest" description="Disordered" evidence="1">
    <location>
        <begin position="1"/>
        <end position="24"/>
    </location>
</feature>
<sequence>MDIPKLTFNPPSGDAITPPTSRFADRASPKMAFSTLQVAPQLNGSVAPSLSSLSFDFTTPTKADASPKSKSTTKRHAPKLTSFALASPSKKSSTAETPRPTKATSATRTPSPKKVSFADDSFTSLTASTPKHFCASTPKLARGLSPKSSPSKPAFSDFSVMSITSPTTPQLTHDQFDSNQGQPATCAALLSLSEIRELDLEQGGVFESPSKVDTTMHDITMLSDITAASPRKPQAYTLASVALSEMAKKLW</sequence>
<dbReference type="RefSeq" id="XP_060412817.1">
    <property type="nucleotide sequence ID" value="XM_060555008.1"/>
</dbReference>
<feature type="compositionally biased region" description="Polar residues" evidence="1">
    <location>
        <begin position="89"/>
        <end position="110"/>
    </location>
</feature>
<name>A0AAD8PWA3_9PEZI</name>
<protein>
    <submittedName>
        <fullName evidence="2">Uncharacterized protein</fullName>
    </submittedName>
</protein>
<gene>
    <name evidence="2" type="ORF">LY79DRAFT_518165</name>
</gene>
<dbReference type="GeneID" id="85439248"/>
<accession>A0AAD8PWA3</accession>
<comment type="caution">
    <text evidence="2">The sequence shown here is derived from an EMBL/GenBank/DDBJ whole genome shotgun (WGS) entry which is preliminary data.</text>
</comment>
<feature type="compositionally biased region" description="Polar residues" evidence="1">
    <location>
        <begin position="49"/>
        <end position="61"/>
    </location>
</feature>
<keyword evidence="3" id="KW-1185">Reference proteome</keyword>
<dbReference type="AlphaFoldDB" id="A0AAD8PWA3"/>
<feature type="region of interest" description="Disordered" evidence="1">
    <location>
        <begin position="49"/>
        <end position="115"/>
    </location>
</feature>
<dbReference type="Proteomes" id="UP001230504">
    <property type="component" value="Unassembled WGS sequence"/>
</dbReference>
<evidence type="ECO:0000313" key="3">
    <source>
        <dbReference type="Proteomes" id="UP001230504"/>
    </source>
</evidence>
<reference evidence="2" key="1">
    <citation type="submission" date="2021-06" db="EMBL/GenBank/DDBJ databases">
        <title>Comparative genomics, transcriptomics and evolutionary studies reveal genomic signatures of adaptation to plant cell wall in hemibiotrophic fungi.</title>
        <authorList>
            <consortium name="DOE Joint Genome Institute"/>
            <person name="Baroncelli R."/>
            <person name="Diaz J.F."/>
            <person name="Benocci T."/>
            <person name="Peng M."/>
            <person name="Battaglia E."/>
            <person name="Haridas S."/>
            <person name="Andreopoulos W."/>
            <person name="Labutti K."/>
            <person name="Pangilinan J."/>
            <person name="Floch G.L."/>
            <person name="Makela M.R."/>
            <person name="Henrissat B."/>
            <person name="Grigoriev I.V."/>
            <person name="Crouch J.A."/>
            <person name="De Vries R.P."/>
            <person name="Sukno S.A."/>
            <person name="Thon M.R."/>
        </authorList>
    </citation>
    <scope>NUCLEOTIDE SEQUENCE</scope>
    <source>
        <strain evidence="2">CBS 125086</strain>
    </source>
</reference>
<evidence type="ECO:0000313" key="2">
    <source>
        <dbReference type="EMBL" id="KAK1585821.1"/>
    </source>
</evidence>
<evidence type="ECO:0000256" key="1">
    <source>
        <dbReference type="SAM" id="MobiDB-lite"/>
    </source>
</evidence>
<dbReference type="EMBL" id="JAHLJV010000041">
    <property type="protein sequence ID" value="KAK1585821.1"/>
    <property type="molecule type" value="Genomic_DNA"/>
</dbReference>
<organism evidence="2 3">
    <name type="scientific">Colletotrichum navitas</name>
    <dbReference type="NCBI Taxonomy" id="681940"/>
    <lineage>
        <taxon>Eukaryota</taxon>
        <taxon>Fungi</taxon>
        <taxon>Dikarya</taxon>
        <taxon>Ascomycota</taxon>
        <taxon>Pezizomycotina</taxon>
        <taxon>Sordariomycetes</taxon>
        <taxon>Hypocreomycetidae</taxon>
        <taxon>Glomerellales</taxon>
        <taxon>Glomerellaceae</taxon>
        <taxon>Colletotrichum</taxon>
        <taxon>Colletotrichum graminicola species complex</taxon>
    </lineage>
</organism>
<proteinExistence type="predicted"/>